<name>A0A6G8R1Q2_9CAUD</name>
<dbReference type="EMBL" id="MT024865">
    <property type="protein sequence ID" value="QIN94135.1"/>
    <property type="molecule type" value="Genomic_DNA"/>
</dbReference>
<dbReference type="GeneID" id="77928009"/>
<dbReference type="RefSeq" id="YP_010652226.1">
    <property type="nucleotide sequence ID" value="NC_070785.1"/>
</dbReference>
<gene>
    <name evidence="1" type="primary">173</name>
    <name evidence="1" type="ORF">SEA_WAKANDA_173</name>
</gene>
<evidence type="ECO:0000313" key="1">
    <source>
        <dbReference type="EMBL" id="QIN94135.1"/>
    </source>
</evidence>
<dbReference type="Proteomes" id="UP000501266">
    <property type="component" value="Segment"/>
</dbReference>
<reference evidence="1 2" key="1">
    <citation type="submission" date="2020-02" db="EMBL/GenBank/DDBJ databases">
        <authorList>
            <person name="Bullock J.N."/>
            <person name="Barnes M.L."/>
            <person name="Kankolongo K.M."/>
            <person name="Dejene B.A."/>
            <person name="Lindsay P.E."/>
            <person name="Bhuiyan S."/>
            <person name="Nayek S."/>
            <person name="Hughes L.E."/>
            <person name="Garlena R.A."/>
            <person name="Russell D.A."/>
            <person name="Pope W.H."/>
            <person name="Jacobs-Sera D."/>
            <person name="Hatfull G.F."/>
        </authorList>
    </citation>
    <scope>NUCLEOTIDE SEQUENCE [LARGE SCALE GENOMIC DNA]</scope>
</reference>
<proteinExistence type="predicted"/>
<evidence type="ECO:0000313" key="2">
    <source>
        <dbReference type="Proteomes" id="UP000501266"/>
    </source>
</evidence>
<protein>
    <submittedName>
        <fullName evidence="1">Uncharacterized protein</fullName>
    </submittedName>
</protein>
<organism evidence="1 2">
    <name type="scientific">Streptomyces phage Wakanda</name>
    <dbReference type="NCBI Taxonomy" id="2713267"/>
    <lineage>
        <taxon>Viruses</taxon>
        <taxon>Duplodnaviria</taxon>
        <taxon>Heunggongvirae</taxon>
        <taxon>Uroviricota</taxon>
        <taxon>Caudoviricetes</taxon>
        <taxon>Stanwilliamsviridae</taxon>
        <taxon>Loccivirinae</taxon>
        <taxon>Wakandavirus</taxon>
        <taxon>Wakandavirus wakanda</taxon>
    </lineage>
</organism>
<accession>A0A6G8R1Q2</accession>
<keyword evidence="2" id="KW-1185">Reference proteome</keyword>
<sequence length="117" mass="13912">METNELVNEFLIEKFRKEAKRSFRTGMGKDDELPGYDKEKHLSRCESTSVQVTDCGWECGCYSCYTRDDSFQMSAHVGCDCGVEMRWNYGYFWELPDFIEELKQYDDCRHKDDCEYC</sequence>
<dbReference type="KEGG" id="vg:77928009"/>